<dbReference type="WBParaSite" id="MCU_004679-RA">
    <property type="protein sequence ID" value="MCU_004679-RA"/>
    <property type="gene ID" value="MCU_004679"/>
</dbReference>
<protein>
    <submittedName>
        <fullName evidence="4">Centrosome and spindle pole associated protein 1</fullName>
    </submittedName>
</protein>
<sequence>SDFTNTWDRPPCLLNILGWVFCIFRLVVLKQHIVIIHSMETHAKSNDAITFFNFRDEIVEKRRKQQEMKLEYEKYKMIEEERFRNRFADKKIGNVQQSSDGILPAVPRNDVLVSSKPVDDLQEAVNSLKSFKSPMESDDDKIGRAPFTPNYLDSSIRNERNFDNRMDSASRDNIVNDAEKRLHDLESIIRSLKCSDNLDQVDNKRVDDSREKSDDASGHVPDLLRESAIRRGRFLNLYGSSHSRERLKKLEKNNYAKELQQQIEERQRLRELQRKKSIEEEQRKVAEMQTYDQLGQKIRDNVPNLVEKSETETPNFTRGGNGIFGEPLTEKQKQANAKYREQLIQQMEERKRREEELKQKEKEEDMVAARQVAEDIKNMEARETVREKPNHFPELKEASEVFSKTKDAETNIRKRSICLQTTLGQKSLSQKPKPIKVVRNSIPKTSAGGRIKSAELLLQINQIKLELAAEKLRIRESGSLPEQYVQVYDPRFAYLPISATGFFENQYMSRPNKVYQDFAPVRRTNCMQYAKPKALTGIDFGSEPQPGCTFNKSNSLNSISTFLPHDVVALPRSPSVGSLNLDKINLLNQQRLNRFDSHVDLYKNEEPIIQEFMAQEEFRNT</sequence>
<feature type="region of interest" description="Disordered" evidence="2">
    <location>
        <begin position="310"/>
        <end position="337"/>
    </location>
</feature>
<evidence type="ECO:0000256" key="3">
    <source>
        <dbReference type="SAM" id="Phobius"/>
    </source>
</evidence>
<evidence type="ECO:0000256" key="1">
    <source>
        <dbReference type="SAM" id="Coils"/>
    </source>
</evidence>
<proteinExistence type="predicted"/>
<evidence type="ECO:0000256" key="2">
    <source>
        <dbReference type="SAM" id="MobiDB-lite"/>
    </source>
</evidence>
<feature type="coiled-coil region" evidence="1">
    <location>
        <begin position="252"/>
        <end position="289"/>
    </location>
</feature>
<keyword evidence="3" id="KW-0472">Membrane</keyword>
<reference evidence="4" key="1">
    <citation type="submission" date="2019-11" db="UniProtKB">
        <authorList>
            <consortium name="WormBaseParasite"/>
        </authorList>
    </citation>
    <scope>IDENTIFICATION</scope>
</reference>
<keyword evidence="3" id="KW-0812">Transmembrane</keyword>
<dbReference type="AlphaFoldDB" id="A0A5K3F1J0"/>
<keyword evidence="3" id="KW-1133">Transmembrane helix</keyword>
<accession>A0A5K3F1J0</accession>
<name>A0A5K3F1J0_MESCO</name>
<keyword evidence="1" id="KW-0175">Coiled coil</keyword>
<organism evidence="4">
    <name type="scientific">Mesocestoides corti</name>
    <name type="common">Flatworm</name>
    <dbReference type="NCBI Taxonomy" id="53468"/>
    <lineage>
        <taxon>Eukaryota</taxon>
        <taxon>Metazoa</taxon>
        <taxon>Spiralia</taxon>
        <taxon>Lophotrochozoa</taxon>
        <taxon>Platyhelminthes</taxon>
        <taxon>Cestoda</taxon>
        <taxon>Eucestoda</taxon>
        <taxon>Cyclophyllidea</taxon>
        <taxon>Mesocestoididae</taxon>
        <taxon>Mesocestoides</taxon>
    </lineage>
</organism>
<feature type="compositionally biased region" description="Basic and acidic residues" evidence="2">
    <location>
        <begin position="328"/>
        <end position="337"/>
    </location>
</feature>
<evidence type="ECO:0000313" key="4">
    <source>
        <dbReference type="WBParaSite" id="MCU_004679-RA"/>
    </source>
</evidence>
<feature type="transmembrane region" description="Helical" evidence="3">
    <location>
        <begin position="12"/>
        <end position="29"/>
    </location>
</feature>